<evidence type="ECO:0000313" key="1">
    <source>
        <dbReference type="EMBL" id="OAQ57191.1"/>
    </source>
</evidence>
<gene>
    <name evidence="1" type="ORF">A6E74_02145</name>
</gene>
<name>A0A179EVE9_ENTTH</name>
<keyword evidence="2" id="KW-1185">Reference proteome</keyword>
<dbReference type="AlphaFoldDB" id="A0A179EVE9"/>
<accession>A0A179EVE9</accession>
<protein>
    <submittedName>
        <fullName evidence="1">Uncharacterized protein</fullName>
    </submittedName>
</protein>
<organism evidence="1 2">
    <name type="scientific">Enterococcus thailandicus</name>
    <dbReference type="NCBI Taxonomy" id="417368"/>
    <lineage>
        <taxon>Bacteria</taxon>
        <taxon>Bacillati</taxon>
        <taxon>Bacillota</taxon>
        <taxon>Bacilli</taxon>
        <taxon>Lactobacillales</taxon>
        <taxon>Enterococcaceae</taxon>
        <taxon>Enterococcus</taxon>
    </lineage>
</organism>
<dbReference type="RefSeq" id="WP_067481310.1">
    <property type="nucleotide sequence ID" value="NZ_LWMN01000001.1"/>
</dbReference>
<reference evidence="1 2" key="1">
    <citation type="submission" date="2016-04" db="EMBL/GenBank/DDBJ databases">
        <title>Draft genome of an Enterococcus thailandicus strain isolated from bovine feces.</title>
        <authorList>
            <person name="Beukers A.G."/>
            <person name="Zaheer R."/>
            <person name="Goji N."/>
            <person name="Cook S.R."/>
            <person name="Amoako K."/>
            <person name="Chaves A.V."/>
            <person name="Ward M.P."/>
            <person name="Mcallister T.A."/>
        </authorList>
    </citation>
    <scope>NUCLEOTIDE SEQUENCE [LARGE SCALE GENOMIC DNA]</scope>
    <source>
        <strain evidence="1 2">F0711D 46</strain>
    </source>
</reference>
<evidence type="ECO:0000313" key="2">
    <source>
        <dbReference type="Proteomes" id="UP000078516"/>
    </source>
</evidence>
<dbReference type="EMBL" id="LWMN01000001">
    <property type="protein sequence ID" value="OAQ57191.1"/>
    <property type="molecule type" value="Genomic_DNA"/>
</dbReference>
<dbReference type="Proteomes" id="UP000078516">
    <property type="component" value="Unassembled WGS sequence"/>
</dbReference>
<sequence>MATLNVYRDSMTNVLVSLQTSTVYQTPDQLATTWNGLIKSATIEYGDVITASGTKKDSPTWQLSGSETYTSRNEVLVKEAEGQTEAFYELTPNGYSLLHVNWLKPQVQEIEQGTTEAELDQRINEFLSTENYNELSVKEFEMYPDTSKLGGSMAVISVVETLKSGKTFAYSHTVPFIVKAPKLTLAADLTVENLSRSEEETNVGDELLYFYTLTNNSSVASLKSGNLSIELPDGLEVVTRSEQNVSIDELAPGKTFTYQVKVKVTDAALNQNPVVKVTGKATNESSVEQDIPEASIEVPGGIVNEIDTSEINLTIPTKMNFGSDEEKIISPVYKMENNSTVPVEVSVEQFTPDTELKDKNLLLKIVADGQPVTLYENNQEINRAHLLLTLDAQEIKQVSFEGSVNKQTDVSKSSSNMRLRFKSTK</sequence>
<comment type="caution">
    <text evidence="1">The sequence shown here is derived from an EMBL/GenBank/DDBJ whole genome shotgun (WGS) entry which is preliminary data.</text>
</comment>
<proteinExistence type="predicted"/>